<proteinExistence type="predicted"/>
<keyword evidence="2" id="KW-1185">Reference proteome</keyword>
<protein>
    <recommendedName>
        <fullName evidence="3">CdiI immunity protein domain-containing protein</fullName>
    </recommendedName>
</protein>
<comment type="caution">
    <text evidence="1">The sequence shown here is derived from an EMBL/GenBank/DDBJ whole genome shotgun (WGS) entry which is preliminary data.</text>
</comment>
<reference evidence="1 2" key="1">
    <citation type="submission" date="2019-03" db="EMBL/GenBank/DDBJ databases">
        <title>Draft genome sequences of novel Actinobacteria.</title>
        <authorList>
            <person name="Sahin N."/>
            <person name="Ay H."/>
            <person name="Saygin H."/>
        </authorList>
    </citation>
    <scope>NUCLEOTIDE SEQUENCE [LARGE SCALE GENOMIC DNA]</scope>
    <source>
        <strain evidence="1 2">KC712</strain>
    </source>
</reference>
<evidence type="ECO:0000313" key="2">
    <source>
        <dbReference type="Proteomes" id="UP000294543"/>
    </source>
</evidence>
<gene>
    <name evidence="1" type="ORF">E1294_18875</name>
</gene>
<dbReference type="Proteomes" id="UP000294543">
    <property type="component" value="Unassembled WGS sequence"/>
</dbReference>
<evidence type="ECO:0008006" key="3">
    <source>
        <dbReference type="Google" id="ProtNLM"/>
    </source>
</evidence>
<accession>A0A4R4WS42</accession>
<sequence>MRNRCWAGLGRPGRSALDQVRLFLATLVADASGLDEVRANVARLAEVDPETVERGARALDDLLAAPPADGTLAWLVAWDANTVLDDDTSDTVAAQWLRELAEVLREVLAHVPGLSNKNV</sequence>
<dbReference type="EMBL" id="SMKP01000049">
    <property type="protein sequence ID" value="TDD20130.1"/>
    <property type="molecule type" value="Genomic_DNA"/>
</dbReference>
<evidence type="ECO:0000313" key="1">
    <source>
        <dbReference type="EMBL" id="TDD20130.1"/>
    </source>
</evidence>
<name>A0A4R4WS42_9ACTN</name>
<dbReference type="OrthoDB" id="3298125at2"/>
<dbReference type="AlphaFoldDB" id="A0A4R4WS42"/>
<organism evidence="1 2">
    <name type="scientific">Nonomuraea diastatica</name>
    <dbReference type="NCBI Taxonomy" id="1848329"/>
    <lineage>
        <taxon>Bacteria</taxon>
        <taxon>Bacillati</taxon>
        <taxon>Actinomycetota</taxon>
        <taxon>Actinomycetes</taxon>
        <taxon>Streptosporangiales</taxon>
        <taxon>Streptosporangiaceae</taxon>
        <taxon>Nonomuraea</taxon>
    </lineage>
</organism>